<dbReference type="KEGG" id="cvn:111133176"/>
<keyword evidence="1" id="KW-0863">Zinc-finger</keyword>
<gene>
    <name evidence="4" type="primary">LOC111133176</name>
</gene>
<dbReference type="Pfam" id="PF00643">
    <property type="entry name" value="zf-B_box"/>
    <property type="match status" value="1"/>
</dbReference>
<dbReference type="PROSITE" id="PS50119">
    <property type="entry name" value="ZF_BBOX"/>
    <property type="match status" value="2"/>
</dbReference>
<dbReference type="SUPFAM" id="SSF101898">
    <property type="entry name" value="NHL repeat"/>
    <property type="match status" value="1"/>
</dbReference>
<dbReference type="SMART" id="SM00336">
    <property type="entry name" value="BBOX"/>
    <property type="match status" value="2"/>
</dbReference>
<dbReference type="InterPro" id="IPR011042">
    <property type="entry name" value="6-blade_b-propeller_TolB-like"/>
</dbReference>
<dbReference type="SUPFAM" id="SSF57845">
    <property type="entry name" value="B-box zinc-binding domain"/>
    <property type="match status" value="1"/>
</dbReference>
<dbReference type="InterPro" id="IPR047153">
    <property type="entry name" value="TRIM45/56/19-like"/>
</dbReference>
<dbReference type="OrthoDB" id="6132547at2759"/>
<evidence type="ECO:0000256" key="1">
    <source>
        <dbReference type="PROSITE-ProRule" id="PRU00024"/>
    </source>
</evidence>
<dbReference type="PANTHER" id="PTHR25462:SF296">
    <property type="entry name" value="MEIOTIC P26, ISOFORM F"/>
    <property type="match status" value="1"/>
</dbReference>
<dbReference type="Gene3D" id="3.30.160.60">
    <property type="entry name" value="Classic Zinc Finger"/>
    <property type="match status" value="1"/>
</dbReference>
<evidence type="ECO:0000313" key="3">
    <source>
        <dbReference type="Proteomes" id="UP000694844"/>
    </source>
</evidence>
<dbReference type="Proteomes" id="UP000694844">
    <property type="component" value="Chromosome 5"/>
</dbReference>
<dbReference type="Gene3D" id="2.120.10.30">
    <property type="entry name" value="TolB, C-terminal domain"/>
    <property type="match status" value="1"/>
</dbReference>
<protein>
    <submittedName>
        <fullName evidence="4">Uncharacterized protein LOC111133176</fullName>
    </submittedName>
</protein>
<dbReference type="InterPro" id="IPR000315">
    <property type="entry name" value="Znf_B-box"/>
</dbReference>
<feature type="domain" description="B box-type" evidence="2">
    <location>
        <begin position="71"/>
        <end position="107"/>
    </location>
</feature>
<name>A0A8B8EBW5_CRAVI</name>
<feature type="domain" description="B box-type" evidence="2">
    <location>
        <begin position="11"/>
        <end position="59"/>
    </location>
</feature>
<keyword evidence="1" id="KW-0479">Metal-binding</keyword>
<dbReference type="GeneID" id="111133176"/>
<reference evidence="4" key="1">
    <citation type="submission" date="2025-08" db="UniProtKB">
        <authorList>
            <consortium name="RefSeq"/>
        </authorList>
    </citation>
    <scope>IDENTIFICATION</scope>
    <source>
        <tissue evidence="4">Whole sample</tissue>
    </source>
</reference>
<keyword evidence="1" id="KW-0862">Zinc</keyword>
<dbReference type="AlphaFoldDB" id="A0A8B8EBW5"/>
<dbReference type="GO" id="GO:0008270">
    <property type="term" value="F:zinc ion binding"/>
    <property type="evidence" value="ECO:0007669"/>
    <property type="project" value="UniProtKB-KW"/>
</dbReference>
<dbReference type="PANTHER" id="PTHR25462">
    <property type="entry name" value="BONUS, ISOFORM C-RELATED"/>
    <property type="match status" value="1"/>
</dbReference>
<organism evidence="3 4">
    <name type="scientific">Crassostrea virginica</name>
    <name type="common">Eastern oyster</name>
    <dbReference type="NCBI Taxonomy" id="6565"/>
    <lineage>
        <taxon>Eukaryota</taxon>
        <taxon>Metazoa</taxon>
        <taxon>Spiralia</taxon>
        <taxon>Lophotrochozoa</taxon>
        <taxon>Mollusca</taxon>
        <taxon>Bivalvia</taxon>
        <taxon>Autobranchia</taxon>
        <taxon>Pteriomorphia</taxon>
        <taxon>Ostreida</taxon>
        <taxon>Ostreoidea</taxon>
        <taxon>Ostreidae</taxon>
        <taxon>Crassostrea</taxon>
    </lineage>
</organism>
<accession>A0A8B8EBW5</accession>
<evidence type="ECO:0000313" key="4">
    <source>
        <dbReference type="RefSeq" id="XP_022337011.1"/>
    </source>
</evidence>
<evidence type="ECO:0000259" key="2">
    <source>
        <dbReference type="PROSITE" id="PS50119"/>
    </source>
</evidence>
<keyword evidence="3" id="KW-1185">Reference proteome</keyword>
<sequence>MDSEKGAQDVLRCDVCSDKEQEKSPAEVHCNTCHTNVCSPCVAKHMTSNKSKKHDIVLLHSANTDVDLPNCPSHSTVKCELFCKKCTIPICLKCLSSTHNSHAVEEIIDMCKTIRADIQKNAGNLKTEIIPKFKKLLIDEDEKTKHLMQAYDIFESSIEDHGKEIHKAVNDVITKYKAKVKQMKQTDFEILKQQKEDVNRLFSEAKQEAAQNELLEKSRNVTELMAFKAKPVNTPVLKNIIPPVFKPKPISDDVIESFFPPIPKSKVEQGTASLDENKKLAAIGASTDEVFFTFQTPYKQLLRVACEQFGRLWTSGNESMLRCLDMQNGSVFKSCTIPMNPIDICANISDDFFVSDGKTLYRETRGNLEKCYNAPDGWGVEAMAHSLAGGFPIFPGSNLIRLLLFLRREDRRQSKVVKVISTAWTPTEFQHDNEGKDLYNSNCYDFFLEENRNGDICVSDTTALVVIDKHGKLRFRYHGKVFDTFDKPFKPMGVTTDPWGNILLADLDNRCIHLLDQDGNFVRYITCGGSLDKIIDVSCDQNGQVWVAERDTAKVKCIKYQ</sequence>
<proteinExistence type="predicted"/>
<dbReference type="RefSeq" id="XP_022337011.1">
    <property type="nucleotide sequence ID" value="XM_022481303.1"/>
</dbReference>